<keyword evidence="1 2" id="KW-0732">Signal</keyword>
<dbReference type="InterPro" id="IPR029046">
    <property type="entry name" value="LolA/LolB/LppX"/>
</dbReference>
<dbReference type="InterPro" id="IPR004564">
    <property type="entry name" value="OM_lipoprot_carrier_LolA-like"/>
</dbReference>
<dbReference type="RefSeq" id="WP_079719069.1">
    <property type="nucleotide sequence ID" value="NZ_FUYY01000001.1"/>
</dbReference>
<dbReference type="CDD" id="cd16325">
    <property type="entry name" value="LolA"/>
    <property type="match status" value="1"/>
</dbReference>
<protein>
    <submittedName>
        <fullName evidence="3">Outer membrane lipoprotein carrier protein</fullName>
    </submittedName>
</protein>
<keyword evidence="3" id="KW-0449">Lipoprotein</keyword>
<proteinExistence type="predicted"/>
<dbReference type="Proteomes" id="UP000190230">
    <property type="component" value="Unassembled WGS sequence"/>
</dbReference>
<dbReference type="STRING" id="241145.SAMN05660776_0452"/>
<dbReference type="Pfam" id="PF03548">
    <property type="entry name" value="LolA"/>
    <property type="match status" value="1"/>
</dbReference>
<dbReference type="PANTHER" id="PTHR35869">
    <property type="entry name" value="OUTER-MEMBRANE LIPOPROTEIN CARRIER PROTEIN"/>
    <property type="match status" value="1"/>
</dbReference>
<evidence type="ECO:0000256" key="1">
    <source>
        <dbReference type="ARBA" id="ARBA00022729"/>
    </source>
</evidence>
<dbReference type="AlphaFoldDB" id="A0A1T5AD89"/>
<dbReference type="PANTHER" id="PTHR35869:SF1">
    <property type="entry name" value="OUTER-MEMBRANE LIPOPROTEIN CARRIER PROTEIN"/>
    <property type="match status" value="1"/>
</dbReference>
<evidence type="ECO:0000313" key="3">
    <source>
        <dbReference type="EMBL" id="SKB32992.1"/>
    </source>
</evidence>
<keyword evidence="4" id="KW-1185">Reference proteome</keyword>
<feature type="chain" id="PRO_5010533772" evidence="2">
    <location>
        <begin position="18"/>
        <end position="206"/>
    </location>
</feature>
<dbReference type="OrthoDB" id="1027451at2"/>
<reference evidence="4" key="1">
    <citation type="submission" date="2017-02" db="EMBL/GenBank/DDBJ databases">
        <authorList>
            <person name="Varghese N."/>
            <person name="Submissions S."/>
        </authorList>
    </citation>
    <scope>NUCLEOTIDE SEQUENCE [LARGE SCALE GENOMIC DNA]</scope>
    <source>
        <strain evidence="4">DSM 23405</strain>
    </source>
</reference>
<sequence>MRILSLLFLFFSLNLFAQQEISETEIAQFQGKMIAKANELKTLQANFIQTKKMEMITDETVSRGKLYYQNSEKLKWEYTEPQDYVIFLISDELHINDAGDKSVRNIASSKLFGKIAKLITGTISGKLLQDNENFNFSYFKENDKIIAVIIPKDKHLKQIFSEIQMQFNAESLVEKVSLIEESGDATVIEFSEIQWNKEIPPSVFQP</sequence>
<evidence type="ECO:0000256" key="2">
    <source>
        <dbReference type="SAM" id="SignalP"/>
    </source>
</evidence>
<dbReference type="SUPFAM" id="SSF89392">
    <property type="entry name" value="Prokaryotic lipoproteins and lipoprotein localization factors"/>
    <property type="match status" value="1"/>
</dbReference>
<organism evidence="3 4">
    <name type="scientific">Salegentibacter holothuriorum</name>
    <dbReference type="NCBI Taxonomy" id="241145"/>
    <lineage>
        <taxon>Bacteria</taxon>
        <taxon>Pseudomonadati</taxon>
        <taxon>Bacteroidota</taxon>
        <taxon>Flavobacteriia</taxon>
        <taxon>Flavobacteriales</taxon>
        <taxon>Flavobacteriaceae</taxon>
        <taxon>Salegentibacter</taxon>
    </lineage>
</organism>
<dbReference type="EMBL" id="FUYY01000001">
    <property type="protein sequence ID" value="SKB32992.1"/>
    <property type="molecule type" value="Genomic_DNA"/>
</dbReference>
<name>A0A1T5AD89_9FLAO</name>
<dbReference type="Gene3D" id="2.50.20.10">
    <property type="entry name" value="Lipoprotein localisation LolA/LolB/LppX"/>
    <property type="match status" value="1"/>
</dbReference>
<evidence type="ECO:0000313" key="4">
    <source>
        <dbReference type="Proteomes" id="UP000190230"/>
    </source>
</evidence>
<feature type="signal peptide" evidence="2">
    <location>
        <begin position="1"/>
        <end position="17"/>
    </location>
</feature>
<accession>A0A1T5AD89</accession>
<gene>
    <name evidence="3" type="ORF">SAMN05660776_0452</name>
</gene>